<proteinExistence type="predicted"/>
<organism evidence="2 3">
    <name type="scientific">Anopheles merus</name>
    <name type="common">Mosquito</name>
    <dbReference type="NCBI Taxonomy" id="30066"/>
    <lineage>
        <taxon>Eukaryota</taxon>
        <taxon>Metazoa</taxon>
        <taxon>Ecdysozoa</taxon>
        <taxon>Arthropoda</taxon>
        <taxon>Hexapoda</taxon>
        <taxon>Insecta</taxon>
        <taxon>Pterygota</taxon>
        <taxon>Neoptera</taxon>
        <taxon>Endopterygota</taxon>
        <taxon>Diptera</taxon>
        <taxon>Nematocera</taxon>
        <taxon>Culicoidea</taxon>
        <taxon>Culicidae</taxon>
        <taxon>Anophelinae</taxon>
        <taxon>Anopheles</taxon>
    </lineage>
</organism>
<feature type="region of interest" description="Disordered" evidence="1">
    <location>
        <begin position="1"/>
        <end position="22"/>
    </location>
</feature>
<dbReference type="VEuPathDB" id="VectorBase:AMEM001179"/>
<protein>
    <submittedName>
        <fullName evidence="2">Uncharacterized protein</fullName>
    </submittedName>
</protein>
<accession>A0A182UP11</accession>
<dbReference type="EnsemblMetazoa" id="AMEM001179-RA">
    <property type="protein sequence ID" value="AMEM001179-PA"/>
    <property type="gene ID" value="AMEM001179"/>
</dbReference>
<dbReference type="Proteomes" id="UP000075903">
    <property type="component" value="Unassembled WGS sequence"/>
</dbReference>
<reference evidence="2" key="1">
    <citation type="submission" date="2020-05" db="UniProtKB">
        <authorList>
            <consortium name="EnsemblMetazoa"/>
        </authorList>
    </citation>
    <scope>IDENTIFICATION</scope>
    <source>
        <strain evidence="2">MAF</strain>
    </source>
</reference>
<sequence>MQEEYLEPGVTTTPAPVAPEPPLTDRPGLGVIFACWLMGTPPQLGVGLSHSSLNESLKLSLNIGGGAGLMSFKLSCSPSDELLLQERFRQAIVQRQHLFRCKTAMEFQRLAQDLHLLKNQPLQSLYMHTLIATLGRFGETFREECVLIFAKASVHVRIHRSLQSHREWV</sequence>
<evidence type="ECO:0000256" key="1">
    <source>
        <dbReference type="SAM" id="MobiDB-lite"/>
    </source>
</evidence>
<name>A0A182UP11_ANOME</name>
<evidence type="ECO:0000313" key="3">
    <source>
        <dbReference type="Proteomes" id="UP000075903"/>
    </source>
</evidence>
<keyword evidence="3" id="KW-1185">Reference proteome</keyword>
<evidence type="ECO:0000313" key="2">
    <source>
        <dbReference type="EnsemblMetazoa" id="AMEM001179-PA"/>
    </source>
</evidence>
<dbReference type="AlphaFoldDB" id="A0A182UP11"/>